<name>A0A371J8G3_9FIRM</name>
<gene>
    <name evidence="1" type="ORF">CHL78_003780</name>
</gene>
<organism evidence="1 2">
    <name type="scientific">Romboutsia weinsteinii</name>
    <dbReference type="NCBI Taxonomy" id="2020949"/>
    <lineage>
        <taxon>Bacteria</taxon>
        <taxon>Bacillati</taxon>
        <taxon>Bacillota</taxon>
        <taxon>Clostridia</taxon>
        <taxon>Peptostreptococcales</taxon>
        <taxon>Peptostreptococcaceae</taxon>
        <taxon>Romboutsia</taxon>
    </lineage>
</organism>
<dbReference type="EMBL" id="NOJY02000004">
    <property type="protein sequence ID" value="RDY29049.1"/>
    <property type="molecule type" value="Genomic_DNA"/>
</dbReference>
<accession>A0A371J8G3</accession>
<evidence type="ECO:0000313" key="1">
    <source>
        <dbReference type="EMBL" id="RDY29049.1"/>
    </source>
</evidence>
<reference evidence="1 2" key="1">
    <citation type="journal article" date="2017" name="Genome Announc.">
        <title>Draft Genome Sequence of Romboutsia weinsteinii sp. nov. Strain CCRI-19649(T) Isolated from Surface Water.</title>
        <authorList>
            <person name="Maheux A.F."/>
            <person name="Boudreau D.K."/>
            <person name="Berube E."/>
            <person name="Boissinot M."/>
            <person name="Cantin P."/>
            <person name="Raymond F."/>
            <person name="Corbeil J."/>
            <person name="Omar R.F."/>
            <person name="Bergeron M.G."/>
        </authorList>
    </citation>
    <scope>NUCLEOTIDE SEQUENCE [LARGE SCALE GENOMIC DNA]</scope>
    <source>
        <strain evidence="1 2">CCRI-19649</strain>
    </source>
</reference>
<dbReference type="RefSeq" id="WP_094367928.1">
    <property type="nucleotide sequence ID" value="NZ_NOJY02000004.1"/>
</dbReference>
<dbReference type="AlphaFoldDB" id="A0A371J8G3"/>
<dbReference type="OrthoDB" id="9808584at2"/>
<protein>
    <submittedName>
        <fullName evidence="1">Uncharacterized protein</fullName>
    </submittedName>
</protein>
<evidence type="ECO:0000313" key="2">
    <source>
        <dbReference type="Proteomes" id="UP000215694"/>
    </source>
</evidence>
<proteinExistence type="predicted"/>
<sequence>MAKQIVDNSEERFVKIRILSHSGDKIHLKLPIDFVKKMVKNNALDFFNTADDIIDSKKLLNMLLNAFDYNLLGEIAHLERNNGDVIRIRID</sequence>
<dbReference type="Proteomes" id="UP000215694">
    <property type="component" value="Unassembled WGS sequence"/>
</dbReference>
<keyword evidence="2" id="KW-1185">Reference proteome</keyword>
<comment type="caution">
    <text evidence="1">The sequence shown here is derived from an EMBL/GenBank/DDBJ whole genome shotgun (WGS) entry which is preliminary data.</text>
</comment>